<protein>
    <submittedName>
        <fullName evidence="2">DUF192 domain-containing protein</fullName>
    </submittedName>
</protein>
<dbReference type="InterPro" id="IPR003795">
    <property type="entry name" value="DUF192"/>
</dbReference>
<comment type="caution">
    <text evidence="2">The sequence shown here is derived from an EMBL/GenBank/DDBJ whole genome shotgun (WGS) entry which is preliminary data.</text>
</comment>
<dbReference type="PANTHER" id="PTHR37953:SF1">
    <property type="entry name" value="UPF0127 PROTEIN MJ1496"/>
    <property type="match status" value="1"/>
</dbReference>
<dbReference type="Gene3D" id="2.60.120.1140">
    <property type="entry name" value="Protein of unknown function DUF192"/>
    <property type="match status" value="1"/>
</dbReference>
<feature type="chain" id="PRO_5016068158" evidence="1">
    <location>
        <begin position="23"/>
        <end position="153"/>
    </location>
</feature>
<sequence>MKVFFALTLMLSLLAFGNQSHAASYGRAAESLTIVTAGGQTHKFKVEQALNPQEQAKGLMFRTHMDDDAGMLFVFKDVEERGFWMRNTLIPLDIIFIKSDGTINHIHDSAKPKDETPIPSKGKVQYVLEINGGTAKKLGIRPGDKVRHIFIGK</sequence>
<proteinExistence type="predicted"/>
<dbReference type="Proteomes" id="UP000249557">
    <property type="component" value="Unassembled WGS sequence"/>
</dbReference>
<feature type="signal peptide" evidence="1">
    <location>
        <begin position="1"/>
        <end position="22"/>
    </location>
</feature>
<dbReference type="Pfam" id="PF02643">
    <property type="entry name" value="DUF192"/>
    <property type="match status" value="1"/>
</dbReference>
<evidence type="ECO:0000313" key="3">
    <source>
        <dbReference type="Proteomes" id="UP000249557"/>
    </source>
</evidence>
<dbReference type="PANTHER" id="PTHR37953">
    <property type="entry name" value="UPF0127 PROTEIN MJ1496"/>
    <property type="match status" value="1"/>
</dbReference>
<gene>
    <name evidence="2" type="ORF">DI626_09420</name>
</gene>
<dbReference type="InterPro" id="IPR038695">
    <property type="entry name" value="Saro_0823-like_sf"/>
</dbReference>
<organism evidence="2 3">
    <name type="scientific">Micavibrio aeruginosavorus</name>
    <dbReference type="NCBI Taxonomy" id="349221"/>
    <lineage>
        <taxon>Bacteria</taxon>
        <taxon>Pseudomonadati</taxon>
        <taxon>Bdellovibrionota</taxon>
        <taxon>Bdellovibrionia</taxon>
        <taxon>Bdellovibrionales</taxon>
        <taxon>Pseudobdellovibrionaceae</taxon>
        <taxon>Micavibrio</taxon>
    </lineage>
</organism>
<dbReference type="AlphaFoldDB" id="A0A2W4ZKT6"/>
<dbReference type="EMBL" id="QFNK01000227">
    <property type="protein sequence ID" value="PZO83033.1"/>
    <property type="molecule type" value="Genomic_DNA"/>
</dbReference>
<accession>A0A2W4ZKT6</accession>
<evidence type="ECO:0000313" key="2">
    <source>
        <dbReference type="EMBL" id="PZO83033.1"/>
    </source>
</evidence>
<evidence type="ECO:0000256" key="1">
    <source>
        <dbReference type="SAM" id="SignalP"/>
    </source>
</evidence>
<keyword evidence="1" id="KW-0732">Signal</keyword>
<name>A0A2W4ZKT6_9BACT</name>
<reference evidence="2 3" key="1">
    <citation type="submission" date="2017-08" db="EMBL/GenBank/DDBJ databases">
        <title>Infants hospitalized years apart are colonized by the same room-sourced microbial strains.</title>
        <authorList>
            <person name="Brooks B."/>
            <person name="Olm M.R."/>
            <person name="Firek B.A."/>
            <person name="Baker R."/>
            <person name="Thomas B.C."/>
            <person name="Morowitz M.J."/>
            <person name="Banfield J.F."/>
        </authorList>
    </citation>
    <scope>NUCLEOTIDE SEQUENCE [LARGE SCALE GENOMIC DNA]</scope>
    <source>
        <strain evidence="2">S2_018_000_R2_104</strain>
    </source>
</reference>